<proteinExistence type="predicted"/>
<reference evidence="3 4" key="1">
    <citation type="journal article" date="2016" name="Int. J. Syst. Evol. Microbiol.">
        <title>Peptococcus simiae sp. nov., isolated from rhesus macaque faeces and emended description of the genus Peptococcus.</title>
        <authorList>
            <person name="Shkoporov A.N."/>
            <person name="Efimov B.A."/>
            <person name="Kondova I."/>
            <person name="Ouwerling B."/>
            <person name="Chaplin A.V."/>
            <person name="Shcherbakova V.A."/>
            <person name="Langermans J.A.M."/>
        </authorList>
    </citation>
    <scope>NUCLEOTIDE SEQUENCE [LARGE SCALE GENOMIC DNA]</scope>
    <source>
        <strain evidence="3 4">M108</strain>
    </source>
</reference>
<organism evidence="3 4">
    <name type="scientific">Peptococcus simiae</name>
    <dbReference type="NCBI Taxonomy" id="1643805"/>
    <lineage>
        <taxon>Bacteria</taxon>
        <taxon>Bacillati</taxon>
        <taxon>Bacillota</taxon>
        <taxon>Clostridia</taxon>
        <taxon>Eubacteriales</taxon>
        <taxon>Peptococcaceae</taxon>
        <taxon>Peptococcus</taxon>
    </lineage>
</organism>
<comment type="caution">
    <text evidence="3">The sequence shown here is derived from an EMBL/GenBank/DDBJ whole genome shotgun (WGS) entry which is preliminary data.</text>
</comment>
<keyword evidence="1" id="KW-0732">Signal</keyword>
<feature type="domain" description="Copper amine oxidase-like N-terminal" evidence="2">
    <location>
        <begin position="56"/>
        <end position="157"/>
    </location>
</feature>
<accession>A0ABW9H126</accession>
<gene>
    <name evidence="3" type="ORF">ACKQTC_09135</name>
</gene>
<evidence type="ECO:0000259" key="2">
    <source>
        <dbReference type="Pfam" id="PF07833"/>
    </source>
</evidence>
<keyword evidence="4" id="KW-1185">Reference proteome</keyword>
<dbReference type="EMBL" id="JBJUVG010000024">
    <property type="protein sequence ID" value="MFM9414529.1"/>
    <property type="molecule type" value="Genomic_DNA"/>
</dbReference>
<evidence type="ECO:0000313" key="4">
    <source>
        <dbReference type="Proteomes" id="UP001631949"/>
    </source>
</evidence>
<name>A0ABW9H126_9FIRM</name>
<protein>
    <submittedName>
        <fullName evidence="3">Copper amine oxidase N-terminal domain-containing protein</fullName>
    </submittedName>
</protein>
<dbReference type="Proteomes" id="UP001631949">
    <property type="component" value="Unassembled WGS sequence"/>
</dbReference>
<dbReference type="RefSeq" id="WP_408978135.1">
    <property type="nucleotide sequence ID" value="NZ_JBJUVG010000024.1"/>
</dbReference>
<dbReference type="Gene3D" id="3.30.457.10">
    <property type="entry name" value="Copper amine oxidase-like, N-terminal domain"/>
    <property type="match status" value="1"/>
</dbReference>
<feature type="signal peptide" evidence="1">
    <location>
        <begin position="1"/>
        <end position="35"/>
    </location>
</feature>
<sequence>MNITSVKKTFKKQISAVLCTVLVAGSLLAASPARAEEPVQAGTVVTLFMGKTEAQLNGNRLTLPKAPRVSAGRTFIPLRATAEAFGFQVDYDAATRIITVSQKDQTLVMTVDMTYYHKNGQVAFMDVAPYVSEDGHTMVPVRFITEAMGFSVEASRNGKDRIVHITR</sequence>
<dbReference type="Pfam" id="PF07833">
    <property type="entry name" value="Cu_amine_oxidN1"/>
    <property type="match status" value="1"/>
</dbReference>
<evidence type="ECO:0000256" key="1">
    <source>
        <dbReference type="SAM" id="SignalP"/>
    </source>
</evidence>
<dbReference type="SUPFAM" id="SSF55383">
    <property type="entry name" value="Copper amine oxidase, domain N"/>
    <property type="match status" value="1"/>
</dbReference>
<dbReference type="InterPro" id="IPR036582">
    <property type="entry name" value="Mao_N_sf"/>
</dbReference>
<dbReference type="InterPro" id="IPR012854">
    <property type="entry name" value="Cu_amine_oxidase-like_N"/>
</dbReference>
<feature type="chain" id="PRO_5045106081" evidence="1">
    <location>
        <begin position="36"/>
        <end position="167"/>
    </location>
</feature>
<evidence type="ECO:0000313" key="3">
    <source>
        <dbReference type="EMBL" id="MFM9414529.1"/>
    </source>
</evidence>